<dbReference type="InterPro" id="IPR016900">
    <property type="entry name" value="Alg10"/>
</dbReference>
<feature type="transmembrane region" description="Helical" evidence="14">
    <location>
        <begin position="12"/>
        <end position="29"/>
    </location>
</feature>
<evidence type="ECO:0000256" key="12">
    <source>
        <dbReference type="ARBA" id="ARBA00044727"/>
    </source>
</evidence>
<feature type="transmembrane region" description="Helical" evidence="14">
    <location>
        <begin position="90"/>
        <end position="111"/>
    </location>
</feature>
<evidence type="ECO:0000256" key="5">
    <source>
        <dbReference type="ARBA" id="ARBA00018512"/>
    </source>
</evidence>
<evidence type="ECO:0000256" key="4">
    <source>
        <dbReference type="ARBA" id="ARBA00011967"/>
    </source>
</evidence>
<organism evidence="15 16">
    <name type="scientific">Apolygus lucorum</name>
    <name type="common">Small green plant bug</name>
    <name type="synonym">Lygocoris lucorum</name>
    <dbReference type="NCBI Taxonomy" id="248454"/>
    <lineage>
        <taxon>Eukaryota</taxon>
        <taxon>Metazoa</taxon>
        <taxon>Ecdysozoa</taxon>
        <taxon>Arthropoda</taxon>
        <taxon>Hexapoda</taxon>
        <taxon>Insecta</taxon>
        <taxon>Pterygota</taxon>
        <taxon>Neoptera</taxon>
        <taxon>Paraneoptera</taxon>
        <taxon>Hemiptera</taxon>
        <taxon>Heteroptera</taxon>
        <taxon>Panheteroptera</taxon>
        <taxon>Cimicomorpha</taxon>
        <taxon>Miridae</taxon>
        <taxon>Mirini</taxon>
        <taxon>Apolygus</taxon>
    </lineage>
</organism>
<proteinExistence type="inferred from homology"/>
<keyword evidence="6 14" id="KW-0328">Glycosyltransferase</keyword>
<comment type="catalytic activity">
    <reaction evidence="13">
        <text>an alpha-D-Glc-(1-&gt;3)-alpha-D-Glc-(1-&gt;3)-alpha-D-Man-(1-&gt;2)-alpha-D-Man-(1-&gt;2)-alpha-D-Man-(1-&gt;3)-[alpha-D-Man-(1-&gt;2)-alpha-D-Man-(1-&gt;3)-[alpha-D-Man-(1-&gt;2)-alpha-D-Man-(1-&gt;6)]-alpha-D-Man-(1-&gt;6)]-beta-D-Man-(1-&gt;4)-beta-D-GlcNAc-(1-&gt;4)-alpha-D-GlcNAc-diphospho-di-trans,poly-cis-dolichol + a di-trans,poly-cis-dolichyl beta-D-glucosyl phosphate = a alpha-D-Glc-(1-&gt;2)-alpha-D-Glc-(1-&gt;3)-alpha-D-Glc-(1-&gt;3)-alpha-D-Man-(1-&gt;2)-alpha-D-Man-(1-&gt;2)-alpha-D-Man-(1-&gt;3)-[alpha-D-Man-(1-&gt;2)-alpha-D-Man-(1-&gt;3)-[alpha-D-Man-(1-&gt;2)-alpha-D-Man-(1-&gt;6)]-alpha-D-Man-(1-&gt;6)]-beta-D-Man-(1-&gt;4)-beta-D-GlcNAc-(1-&gt;4)-alpha-D-GlcNAc-diphospho-di-trans,poly-cis-dolichol + a di-trans,poly-cis-dolichyl phosphate + H(+)</text>
        <dbReference type="Rhea" id="RHEA:29543"/>
        <dbReference type="Rhea" id="RHEA-COMP:19498"/>
        <dbReference type="Rhea" id="RHEA-COMP:19502"/>
        <dbReference type="Rhea" id="RHEA-COMP:19512"/>
        <dbReference type="Rhea" id="RHEA-COMP:19522"/>
        <dbReference type="ChEBI" id="CHEBI:15378"/>
        <dbReference type="ChEBI" id="CHEBI:57525"/>
        <dbReference type="ChEBI" id="CHEBI:57683"/>
        <dbReference type="ChEBI" id="CHEBI:132522"/>
        <dbReference type="ChEBI" id="CHEBI:132523"/>
        <dbReference type="EC" id="2.4.1.256"/>
    </reaction>
    <physiologicalReaction direction="left-to-right" evidence="13">
        <dbReference type="Rhea" id="RHEA:29544"/>
    </physiologicalReaction>
</comment>
<keyword evidence="7" id="KW-0808">Transferase</keyword>
<comment type="function">
    <text evidence="12">Dol-P-Glc:Glc(2)Man(9)GlcNAc(2)-PP-Dol alpha-1,2-glucosyltransferase that operates in the biosynthetic pathway of dolichol-linked oligosaccharides, the glycan precursors employed in protein asparagine (N)-glycosylation. The assembly of dolichol-linked oligosaccharides begins on the cytosolic side of the endoplasmic reticulum membrane and finishes in its lumen. The sequential addition of sugars to dolichol pyrophosphate produces dolichol-linked oligosaccharides containing fourteen sugars, including two GlcNAcs, nine mannoses and three glucoses. Once assembled, the oligosaccharide is transferred from the lipid to nascent proteins by oligosaccharyltransferases. In the lumen of the endoplasmic reticulum, adds the third and last glucose residue from dolichyl phosphate glucose (Dol-P-Glc) onto the lipid-linked oligosaccharide intermediate Glc(2)Man(9)GlcNAc(2)-PP-Dol to produce Glc(3)Man(9)GlcNAc(2)-PP-Dol.</text>
</comment>
<evidence type="ECO:0000256" key="2">
    <source>
        <dbReference type="ARBA" id="ARBA00004922"/>
    </source>
</evidence>
<evidence type="ECO:0000256" key="13">
    <source>
        <dbReference type="ARBA" id="ARBA00048064"/>
    </source>
</evidence>
<dbReference type="GO" id="GO:0005789">
    <property type="term" value="C:endoplasmic reticulum membrane"/>
    <property type="evidence" value="ECO:0007669"/>
    <property type="project" value="UniProtKB-SubCell"/>
</dbReference>
<dbReference type="EC" id="2.4.1.256" evidence="4 14"/>
<dbReference type="PANTHER" id="PTHR12989:SF10">
    <property type="entry name" value="DOL-P-GLC:GLC(2)MAN(9)GLCNAC(2)-PP-DOL ALPHA-1,2-GLUCOSYLTRANSFERASE-RELATED"/>
    <property type="match status" value="1"/>
</dbReference>
<evidence type="ECO:0000313" key="15">
    <source>
        <dbReference type="EMBL" id="KAF6202281.1"/>
    </source>
</evidence>
<comment type="caution">
    <text evidence="15">The sequence shown here is derived from an EMBL/GenBank/DDBJ whole genome shotgun (WGS) entry which is preliminary data.</text>
</comment>
<dbReference type="GO" id="GO:0006488">
    <property type="term" value="P:dolichol-linked oligosaccharide biosynthetic process"/>
    <property type="evidence" value="ECO:0007669"/>
    <property type="project" value="UniProtKB-UniRule"/>
</dbReference>
<evidence type="ECO:0000256" key="9">
    <source>
        <dbReference type="ARBA" id="ARBA00022824"/>
    </source>
</evidence>
<evidence type="ECO:0000256" key="1">
    <source>
        <dbReference type="ARBA" id="ARBA00004477"/>
    </source>
</evidence>
<keyword evidence="9" id="KW-0256">Endoplasmic reticulum</keyword>
<evidence type="ECO:0000256" key="3">
    <source>
        <dbReference type="ARBA" id="ARBA00010600"/>
    </source>
</evidence>
<dbReference type="EMBL" id="WIXP02000012">
    <property type="protein sequence ID" value="KAF6202281.1"/>
    <property type="molecule type" value="Genomic_DNA"/>
</dbReference>
<accession>A0A6A4J7D6</accession>
<feature type="transmembrane region" description="Helical" evidence="14">
    <location>
        <begin position="170"/>
        <end position="194"/>
    </location>
</feature>
<reference evidence="15" key="1">
    <citation type="journal article" date="2021" name="Mol. Ecol. Resour.">
        <title>Apolygus lucorum genome provides insights into omnivorousness and mesophyll feeding.</title>
        <authorList>
            <person name="Liu Y."/>
            <person name="Liu H."/>
            <person name="Wang H."/>
            <person name="Huang T."/>
            <person name="Liu B."/>
            <person name="Yang B."/>
            <person name="Yin L."/>
            <person name="Li B."/>
            <person name="Zhang Y."/>
            <person name="Zhang S."/>
            <person name="Jiang F."/>
            <person name="Zhang X."/>
            <person name="Ren Y."/>
            <person name="Wang B."/>
            <person name="Wang S."/>
            <person name="Lu Y."/>
            <person name="Wu K."/>
            <person name="Fan W."/>
            <person name="Wang G."/>
        </authorList>
    </citation>
    <scope>NUCLEOTIDE SEQUENCE</scope>
    <source>
        <strain evidence="15">12Hb</strain>
    </source>
</reference>
<sequence>MKLFFVKMDFKLVFAVVLTGFGLITEQLFRKVYDLVPYSFIDEAFHVPQAVKYCNGTFHEWDPKITTLPGLYLFSLATHRLVGYKTCTLFTLRLGNVVLSCITFILLYRILRRLKMNQKGYSRRMVLWHAFNLAIFPVAYFFTFLYYTDTLSTCTVLLMLDLHLSSKKNLASLVGILSCIARQVNIVWVGYLLLYSFSKSVHDYLTEPAMRNTMKQLRKKNTWSIVWSSKIPAEHLIRMAQRIIEDTYSYIAVCCLFVGFVAYNKGIVVGDKSAHEAVIHLPQILYFSAFFCVFTLPYALLKIFPFQRYILKKPLLVVICGLSFAAVIHYNTHIHPYLLADNRHLTFYLWNKVLGHDLFKYLLLPVYVFGTFSLYDNIEGTHFELATWAALKIALVPQRLLEFRYFIIPFYLCRMHIRCNDYRFLLTETIMNLSVNAAVLYIFYSKTFYWPDFPEPQRIIW</sequence>
<comment type="caution">
    <text evidence="14">Lacks conserved residue(s) required for the propagation of feature annotation.</text>
</comment>
<feature type="transmembrane region" description="Helical" evidence="14">
    <location>
        <begin position="247"/>
        <end position="264"/>
    </location>
</feature>
<dbReference type="OrthoDB" id="4769at2759"/>
<feature type="transmembrane region" description="Helical" evidence="14">
    <location>
        <begin position="126"/>
        <end position="147"/>
    </location>
</feature>
<dbReference type="Proteomes" id="UP000466442">
    <property type="component" value="Linkage Group LG12"/>
</dbReference>
<evidence type="ECO:0000256" key="8">
    <source>
        <dbReference type="ARBA" id="ARBA00022692"/>
    </source>
</evidence>
<dbReference type="PANTHER" id="PTHR12989">
    <property type="entry name" value="ALPHA-1,2-GLUCOSYLTRANSFERASE ALG10"/>
    <property type="match status" value="1"/>
</dbReference>
<comment type="pathway">
    <text evidence="2">Protein modification; protein glycosylation.</text>
</comment>
<name>A0A6A4J7D6_APOLU</name>
<evidence type="ECO:0000256" key="6">
    <source>
        <dbReference type="ARBA" id="ARBA00022676"/>
    </source>
</evidence>
<evidence type="ECO:0000256" key="14">
    <source>
        <dbReference type="PIRNR" id="PIRNR028810"/>
    </source>
</evidence>
<evidence type="ECO:0000256" key="10">
    <source>
        <dbReference type="ARBA" id="ARBA00022989"/>
    </source>
</evidence>
<evidence type="ECO:0000256" key="7">
    <source>
        <dbReference type="ARBA" id="ARBA00022679"/>
    </source>
</evidence>
<feature type="transmembrane region" description="Helical" evidence="14">
    <location>
        <begin position="358"/>
        <end position="375"/>
    </location>
</feature>
<evidence type="ECO:0000256" key="11">
    <source>
        <dbReference type="ARBA" id="ARBA00023136"/>
    </source>
</evidence>
<dbReference type="AlphaFoldDB" id="A0A6A4J7D6"/>
<comment type="similarity">
    <text evidence="3 14">Belongs to the ALG10 glucosyltransferase family.</text>
</comment>
<dbReference type="PIRSF" id="PIRSF028810">
    <property type="entry name" value="Alpha1_2_glucosyltferase_Alg10"/>
    <property type="match status" value="1"/>
</dbReference>
<dbReference type="Pfam" id="PF04922">
    <property type="entry name" value="DIE2_ALG10"/>
    <property type="match status" value="1"/>
</dbReference>
<evidence type="ECO:0000313" key="16">
    <source>
        <dbReference type="Proteomes" id="UP000466442"/>
    </source>
</evidence>
<protein>
    <recommendedName>
        <fullName evidence="5 14">Dol-P-Glc:Glc(2)Man(9)GlcNAc(2)-PP-Dol alpha-1,2-glucosyltransferase</fullName>
        <ecNumber evidence="4 14">2.4.1.256</ecNumber>
    </recommendedName>
</protein>
<dbReference type="GO" id="GO:0106073">
    <property type="term" value="F:dolichyl pyrophosphate Glc2Man9GlcNAc2 alpha-1,2-glucosyltransferase activity"/>
    <property type="evidence" value="ECO:0007669"/>
    <property type="project" value="UniProtKB-UniRule"/>
</dbReference>
<comment type="subcellular location">
    <subcellularLocation>
        <location evidence="1">Endoplasmic reticulum membrane</location>
        <topology evidence="1">Multi-pass membrane protein</topology>
    </subcellularLocation>
</comment>
<feature type="transmembrane region" description="Helical" evidence="14">
    <location>
        <begin position="315"/>
        <end position="338"/>
    </location>
</feature>
<gene>
    <name evidence="15" type="ORF">GE061_004679</name>
</gene>
<keyword evidence="16" id="KW-1185">Reference proteome</keyword>
<keyword evidence="11 14" id="KW-0472">Membrane</keyword>
<feature type="transmembrane region" description="Helical" evidence="14">
    <location>
        <begin position="424"/>
        <end position="444"/>
    </location>
</feature>
<keyword evidence="10 14" id="KW-1133">Transmembrane helix</keyword>
<keyword evidence="8 14" id="KW-0812">Transmembrane</keyword>
<feature type="transmembrane region" description="Helical" evidence="14">
    <location>
        <begin position="284"/>
        <end position="303"/>
    </location>
</feature>